<comment type="catalytic activity">
    <reaction evidence="20">
        <text>N(6)-(2E)-butenoyl-L-lysyl-[protein] + H2O = (2E)-2-butenoate + L-lysyl-[protein]</text>
        <dbReference type="Rhea" id="RHEA:69172"/>
        <dbReference type="Rhea" id="RHEA-COMP:9752"/>
        <dbReference type="Rhea" id="RHEA-COMP:13707"/>
        <dbReference type="ChEBI" id="CHEBI:15377"/>
        <dbReference type="ChEBI" id="CHEBI:29969"/>
        <dbReference type="ChEBI" id="CHEBI:35899"/>
        <dbReference type="ChEBI" id="CHEBI:137954"/>
    </reaction>
    <physiologicalReaction direction="left-to-right" evidence="20">
        <dbReference type="Rhea" id="RHEA:69173"/>
    </physiologicalReaction>
</comment>
<dbReference type="AlphaFoldDB" id="A0A2T7P3C8"/>
<comment type="caution">
    <text evidence="24">The sequence shown here is derived from an EMBL/GenBank/DDBJ whole genome shotgun (WGS) entry which is preliminary data.</text>
</comment>
<keyword evidence="7" id="KW-0158">Chromosome</keyword>
<evidence type="ECO:0000256" key="3">
    <source>
        <dbReference type="ARBA" id="ARBA00004286"/>
    </source>
</evidence>
<gene>
    <name evidence="24" type="ORF">C0Q70_10511</name>
</gene>
<dbReference type="PANTHER" id="PTHR10625:SF14">
    <property type="entry name" value="HISTONE DEACETYLASE 8"/>
    <property type="match status" value="1"/>
</dbReference>
<evidence type="ECO:0000313" key="24">
    <source>
        <dbReference type="EMBL" id="PVD27935.1"/>
    </source>
</evidence>
<feature type="domain" description="Histone deacetylase" evidence="23">
    <location>
        <begin position="175"/>
        <end position="462"/>
    </location>
</feature>
<evidence type="ECO:0000256" key="20">
    <source>
        <dbReference type="ARBA" id="ARBA00049193"/>
    </source>
</evidence>
<evidence type="ECO:0000256" key="1">
    <source>
        <dbReference type="ARBA" id="ARBA00001968"/>
    </source>
</evidence>
<evidence type="ECO:0000256" key="11">
    <source>
        <dbReference type="ARBA" id="ARBA00022801"/>
    </source>
</evidence>
<evidence type="ECO:0000256" key="22">
    <source>
        <dbReference type="SAM" id="MobiDB-lite"/>
    </source>
</evidence>
<dbReference type="GO" id="GO:0005737">
    <property type="term" value="C:cytoplasm"/>
    <property type="evidence" value="ECO:0007669"/>
    <property type="project" value="UniProtKB-SubCell"/>
</dbReference>
<dbReference type="GO" id="GO:0046872">
    <property type="term" value="F:metal ion binding"/>
    <property type="evidence" value="ECO:0007669"/>
    <property type="project" value="UniProtKB-KW"/>
</dbReference>
<dbReference type="PRINTS" id="PR01270">
    <property type="entry name" value="HDASUPER"/>
</dbReference>
<sequence>MESKDLFSFESVDEAQLLQAVPKKRKTFLDSTNPVPDARISDKESKEKIESFLSKRQNTSDRITEEKNLHDKTTDFKTQTSSPSLNQLPPFLISRTDSDALTHGIGECMYEDVQSVDVKGDCAKKLWDQQKKGVDYNVYSRVDPEVKNHGELRVGYVYSKELIDACNDLPRIAGRAGVVHSLIETLGLLADVITISPRKGKEEEIQRFHSTDFIEFLHRINSVSDEEKVNTEEAELYGLSYDCPVQEGIYDCAALVAGATLTAAEALCEGICDVAINWCGGWHHAQRSSASGFCYINDIVLGILKLRETFSRIVYVDLDLHHGDGVEDAFSTTPHVLTLSLHKYSPGFFPGTGAASDVGLRRGKFYSVNIPLMDGIRDAQYYAVFKRVMSSVCTVYQPQAIVCQCGADGLAGDPMGAFNLTEVSYSDCLHHILDLKLPTLVLGGGGYSYSNTARCWAHLTAVAVGRKLPQEVPDHRYYMDYSPDFEMNIQAGNRPDLNKDEELMDICSRVAGDSELLSHLLKNDAVHMVSNITYIILGLVHEAASEKNTVNMAARLTPVEGDDQKKIHLTFGSTLGSMASTAWPGQVWNLGNESWELVLPVSFKVHWHISCKNTGLRHQDYLTYPHEANTLEDFKNL</sequence>
<evidence type="ECO:0000256" key="12">
    <source>
        <dbReference type="ARBA" id="ARBA00022853"/>
    </source>
</evidence>
<dbReference type="STRING" id="400727.A0A2T7P3C8"/>
<dbReference type="Pfam" id="PF00850">
    <property type="entry name" value="Hist_deacetyl"/>
    <property type="match status" value="1"/>
</dbReference>
<keyword evidence="11" id="KW-0378">Hydrolase</keyword>
<organism evidence="24 25">
    <name type="scientific">Pomacea canaliculata</name>
    <name type="common">Golden apple snail</name>
    <dbReference type="NCBI Taxonomy" id="400727"/>
    <lineage>
        <taxon>Eukaryota</taxon>
        <taxon>Metazoa</taxon>
        <taxon>Spiralia</taxon>
        <taxon>Lophotrochozoa</taxon>
        <taxon>Mollusca</taxon>
        <taxon>Gastropoda</taxon>
        <taxon>Caenogastropoda</taxon>
        <taxon>Architaenioglossa</taxon>
        <taxon>Ampullarioidea</taxon>
        <taxon>Ampullariidae</taxon>
        <taxon>Pomacea</taxon>
    </lineage>
</organism>
<dbReference type="GO" id="GO:0141221">
    <property type="term" value="F:histone deacetylase activity, hydrolytic mechanism"/>
    <property type="evidence" value="ECO:0007669"/>
    <property type="project" value="UniProtKB-EC"/>
</dbReference>
<keyword evidence="15" id="KW-0539">Nucleus</keyword>
<evidence type="ECO:0000259" key="23">
    <source>
        <dbReference type="Pfam" id="PF00850"/>
    </source>
</evidence>
<feature type="compositionally biased region" description="Basic and acidic residues" evidence="22">
    <location>
        <begin position="39"/>
        <end position="50"/>
    </location>
</feature>
<dbReference type="GO" id="GO:0031507">
    <property type="term" value="P:heterochromatin formation"/>
    <property type="evidence" value="ECO:0007669"/>
    <property type="project" value="TreeGrafter"/>
</dbReference>
<name>A0A2T7P3C8_POMCA</name>
<evidence type="ECO:0000256" key="10">
    <source>
        <dbReference type="ARBA" id="ARBA00022723"/>
    </source>
</evidence>
<dbReference type="Proteomes" id="UP000245119">
    <property type="component" value="Linkage Group LG6"/>
</dbReference>
<evidence type="ECO:0000256" key="6">
    <source>
        <dbReference type="ARBA" id="ARBA00012111"/>
    </source>
</evidence>
<dbReference type="OrthoDB" id="73273at2759"/>
<dbReference type="EMBL" id="PZQS01000006">
    <property type="protein sequence ID" value="PVD27935.1"/>
    <property type="molecule type" value="Genomic_DNA"/>
</dbReference>
<dbReference type="InterPro" id="IPR023696">
    <property type="entry name" value="Ureohydrolase_dom_sf"/>
</dbReference>
<evidence type="ECO:0000256" key="16">
    <source>
        <dbReference type="ARBA" id="ARBA00040347"/>
    </source>
</evidence>
<comment type="subcellular location">
    <subcellularLocation>
        <location evidence="3">Chromosome</location>
    </subcellularLocation>
    <subcellularLocation>
        <location evidence="4">Cytoplasm</location>
    </subcellularLocation>
    <subcellularLocation>
        <location evidence="2">Nucleus</location>
    </subcellularLocation>
</comment>
<evidence type="ECO:0000256" key="19">
    <source>
        <dbReference type="ARBA" id="ARBA00049136"/>
    </source>
</evidence>
<comment type="cofactor">
    <cofactor evidence="1">
        <name>a divalent metal cation</name>
        <dbReference type="ChEBI" id="CHEBI:60240"/>
    </cofactor>
</comment>
<evidence type="ECO:0000256" key="18">
    <source>
        <dbReference type="ARBA" id="ARBA00042783"/>
    </source>
</evidence>
<dbReference type="InterPro" id="IPR023801">
    <property type="entry name" value="His_deacetylse_dom"/>
</dbReference>
<evidence type="ECO:0000256" key="4">
    <source>
        <dbReference type="ARBA" id="ARBA00004496"/>
    </source>
</evidence>
<evidence type="ECO:0000313" key="25">
    <source>
        <dbReference type="Proteomes" id="UP000245119"/>
    </source>
</evidence>
<dbReference type="InterPro" id="IPR000286">
    <property type="entry name" value="HDACs"/>
</dbReference>
<evidence type="ECO:0000256" key="9">
    <source>
        <dbReference type="ARBA" id="ARBA00022491"/>
    </source>
</evidence>
<keyword evidence="25" id="KW-1185">Reference proteome</keyword>
<dbReference type="PRINTS" id="PR01271">
    <property type="entry name" value="HISDACETLASE"/>
</dbReference>
<dbReference type="GO" id="GO:0005634">
    <property type="term" value="C:nucleus"/>
    <property type="evidence" value="ECO:0007669"/>
    <property type="project" value="UniProtKB-SubCell"/>
</dbReference>
<feature type="compositionally biased region" description="Polar residues" evidence="22">
    <location>
        <begin position="76"/>
        <end position="87"/>
    </location>
</feature>
<evidence type="ECO:0000256" key="5">
    <source>
        <dbReference type="ARBA" id="ARBA00006457"/>
    </source>
</evidence>
<reference evidence="24 25" key="1">
    <citation type="submission" date="2018-04" db="EMBL/GenBank/DDBJ databases">
        <title>The genome of golden apple snail Pomacea canaliculata provides insight into stress tolerance and invasive adaptation.</title>
        <authorList>
            <person name="Liu C."/>
            <person name="Liu B."/>
            <person name="Ren Y."/>
            <person name="Zhang Y."/>
            <person name="Wang H."/>
            <person name="Li S."/>
            <person name="Jiang F."/>
            <person name="Yin L."/>
            <person name="Zhang G."/>
            <person name="Qian W."/>
            <person name="Fan W."/>
        </authorList>
    </citation>
    <scope>NUCLEOTIDE SEQUENCE [LARGE SCALE GENOMIC DNA]</scope>
    <source>
        <strain evidence="24">SZHN2017</strain>
        <tissue evidence="24">Muscle</tissue>
    </source>
</reference>
<comment type="similarity">
    <text evidence="5">Belongs to the histone deacetylase family. HD type 1 subfamily.</text>
</comment>
<dbReference type="GO" id="GO:0005694">
    <property type="term" value="C:chromosome"/>
    <property type="evidence" value="ECO:0007669"/>
    <property type="project" value="UniProtKB-SubCell"/>
</dbReference>
<dbReference type="InterPro" id="IPR003084">
    <property type="entry name" value="HDAC_I/II"/>
</dbReference>
<keyword evidence="9" id="KW-0678">Repressor</keyword>
<keyword evidence="10" id="KW-0479">Metal-binding</keyword>
<evidence type="ECO:0000256" key="14">
    <source>
        <dbReference type="ARBA" id="ARBA00023163"/>
    </source>
</evidence>
<evidence type="ECO:0000256" key="2">
    <source>
        <dbReference type="ARBA" id="ARBA00004123"/>
    </source>
</evidence>
<accession>A0A2T7P3C8</accession>
<comment type="catalytic activity">
    <reaction evidence="21">
        <text>N(6)-acetyl-L-lysyl-[histone] + H2O = L-lysyl-[histone] + acetate</text>
        <dbReference type="Rhea" id="RHEA:58196"/>
        <dbReference type="Rhea" id="RHEA-COMP:9845"/>
        <dbReference type="Rhea" id="RHEA-COMP:11338"/>
        <dbReference type="ChEBI" id="CHEBI:15377"/>
        <dbReference type="ChEBI" id="CHEBI:29969"/>
        <dbReference type="ChEBI" id="CHEBI:30089"/>
        <dbReference type="ChEBI" id="CHEBI:61930"/>
        <dbReference type="EC" id="3.5.1.98"/>
    </reaction>
    <physiologicalReaction direction="left-to-right" evidence="21">
        <dbReference type="Rhea" id="RHEA:58197"/>
    </physiologicalReaction>
</comment>
<dbReference type="SUPFAM" id="SSF52768">
    <property type="entry name" value="Arginase/deacetylase"/>
    <property type="match status" value="1"/>
</dbReference>
<feature type="region of interest" description="Disordered" evidence="22">
    <location>
        <begin position="23"/>
        <end position="89"/>
    </location>
</feature>
<protein>
    <recommendedName>
        <fullName evidence="16">Histone deacetylase 8</fullName>
        <ecNumber evidence="6">3.5.1.98</ecNumber>
    </recommendedName>
    <alternativeName>
        <fullName evidence="17">Protein deacetylase HDAC8</fullName>
    </alternativeName>
    <alternativeName>
        <fullName evidence="18">Protein decrotonylase HDAC8</fullName>
    </alternativeName>
</protein>
<keyword evidence="14" id="KW-0804">Transcription</keyword>
<dbReference type="PANTHER" id="PTHR10625">
    <property type="entry name" value="HISTONE DEACETYLASE HDAC1-RELATED"/>
    <property type="match status" value="1"/>
</dbReference>
<dbReference type="InterPro" id="IPR037138">
    <property type="entry name" value="His_deacetylse_dom_sf"/>
</dbReference>
<dbReference type="EC" id="3.5.1.98" evidence="6"/>
<evidence type="ECO:0000256" key="13">
    <source>
        <dbReference type="ARBA" id="ARBA00023015"/>
    </source>
</evidence>
<keyword evidence="12" id="KW-0156">Chromatin regulator</keyword>
<dbReference type="FunFam" id="3.40.800.20:FF:000006">
    <property type="entry name" value="Histone deacetylase 8"/>
    <property type="match status" value="1"/>
</dbReference>
<evidence type="ECO:0000256" key="15">
    <source>
        <dbReference type="ARBA" id="ARBA00023242"/>
    </source>
</evidence>
<evidence type="ECO:0000256" key="21">
    <source>
        <dbReference type="ARBA" id="ARBA00049416"/>
    </source>
</evidence>
<evidence type="ECO:0000256" key="17">
    <source>
        <dbReference type="ARBA" id="ARBA00041964"/>
    </source>
</evidence>
<comment type="catalytic activity">
    <reaction evidence="19">
        <text>N(6)-acetyl-L-lysyl-[protein] + H2O = L-lysyl-[protein] + acetate</text>
        <dbReference type="Rhea" id="RHEA:58108"/>
        <dbReference type="Rhea" id="RHEA-COMP:9752"/>
        <dbReference type="Rhea" id="RHEA-COMP:10731"/>
        <dbReference type="ChEBI" id="CHEBI:15377"/>
        <dbReference type="ChEBI" id="CHEBI:29969"/>
        <dbReference type="ChEBI" id="CHEBI:30089"/>
        <dbReference type="ChEBI" id="CHEBI:61930"/>
    </reaction>
    <physiologicalReaction direction="left-to-right" evidence="19">
        <dbReference type="Rhea" id="RHEA:58109"/>
    </physiologicalReaction>
</comment>
<feature type="compositionally biased region" description="Basic and acidic residues" evidence="22">
    <location>
        <begin position="58"/>
        <end position="75"/>
    </location>
</feature>
<evidence type="ECO:0000256" key="8">
    <source>
        <dbReference type="ARBA" id="ARBA00022490"/>
    </source>
</evidence>
<evidence type="ECO:0000256" key="7">
    <source>
        <dbReference type="ARBA" id="ARBA00022454"/>
    </source>
</evidence>
<dbReference type="Gene3D" id="3.40.800.20">
    <property type="entry name" value="Histone deacetylase domain"/>
    <property type="match status" value="1"/>
</dbReference>
<proteinExistence type="inferred from homology"/>
<keyword evidence="8" id="KW-0963">Cytoplasm</keyword>
<keyword evidence="13" id="KW-0805">Transcription regulation</keyword>